<gene>
    <name evidence="1" type="ORF">BI308_01830</name>
</gene>
<proteinExistence type="predicted"/>
<sequence length="151" mass="17148">MSYDQLPGNTRLPAPCILNRGIVVNPQDIQKVIGDLHRVRYVELFDQQTQATGEAYIQEVFTDPLRSTILANHTLYLNIESFDYLELKQSDDQETYFDLVQENRILRLIPLSNPLQNQPVSSLNTAALEVMMAEVLAANLDVQMDDDEPLA</sequence>
<accession>A0A1L9QX31</accession>
<protein>
    <submittedName>
        <fullName evidence="1">Uncharacterized protein</fullName>
    </submittedName>
</protein>
<name>A0A1L9QX31_9CYAN</name>
<evidence type="ECO:0000313" key="1">
    <source>
        <dbReference type="EMBL" id="OJJ27250.1"/>
    </source>
</evidence>
<dbReference type="Proteomes" id="UP000183940">
    <property type="component" value="Unassembled WGS sequence"/>
</dbReference>
<keyword evidence="2" id="KW-1185">Reference proteome</keyword>
<organism evidence="1 2">
    <name type="scientific">Roseofilum reptotaenium AO1-A</name>
    <dbReference type="NCBI Taxonomy" id="1925591"/>
    <lineage>
        <taxon>Bacteria</taxon>
        <taxon>Bacillati</taxon>
        <taxon>Cyanobacteriota</taxon>
        <taxon>Cyanophyceae</taxon>
        <taxon>Desertifilales</taxon>
        <taxon>Desertifilaceae</taxon>
        <taxon>Roseofilum</taxon>
    </lineage>
</organism>
<comment type="caution">
    <text evidence="1">The sequence shown here is derived from an EMBL/GenBank/DDBJ whole genome shotgun (WGS) entry which is preliminary data.</text>
</comment>
<reference evidence="1" key="1">
    <citation type="submission" date="2016-10" db="EMBL/GenBank/DDBJ databases">
        <title>CRISPR-Cas defence system in Roseofilum reptotaenium: evidence of a bacteriophage-cyanobacterium arms race in the coral black band disease.</title>
        <authorList>
            <person name="Buerger P."/>
            <person name="Wood-Charlson E.M."/>
            <person name="Weynberg K.D."/>
            <person name="Willis B."/>
            <person name="Van Oppen M.J."/>
        </authorList>
    </citation>
    <scope>NUCLEOTIDE SEQUENCE [LARGE SCALE GENOMIC DNA]</scope>
    <source>
        <strain evidence="1">AO1-A</strain>
    </source>
</reference>
<dbReference type="STRING" id="1925591.BI308_01830"/>
<dbReference type="EMBL" id="MLAW01000002">
    <property type="protein sequence ID" value="OJJ27250.1"/>
    <property type="molecule type" value="Genomic_DNA"/>
</dbReference>
<evidence type="ECO:0000313" key="2">
    <source>
        <dbReference type="Proteomes" id="UP000183940"/>
    </source>
</evidence>
<dbReference type="AlphaFoldDB" id="A0A1L9QX31"/>